<dbReference type="InterPro" id="IPR050602">
    <property type="entry name" value="Malonyl-ACP_OMT"/>
</dbReference>
<keyword evidence="2" id="KW-0808">Transferase</keyword>
<comment type="caution">
    <text evidence="7">The sequence shown here is derived from an EMBL/GenBank/DDBJ whole genome shotgun (WGS) entry which is preliminary data.</text>
</comment>
<evidence type="ECO:0000256" key="1">
    <source>
        <dbReference type="ARBA" id="ARBA00022603"/>
    </source>
</evidence>
<dbReference type="GO" id="GO:0005739">
    <property type="term" value="C:mitochondrion"/>
    <property type="evidence" value="ECO:0007669"/>
    <property type="project" value="TreeGrafter"/>
</dbReference>
<evidence type="ECO:0000256" key="5">
    <source>
        <dbReference type="ARBA" id="ARBA00042549"/>
    </source>
</evidence>
<keyword evidence="1" id="KW-0489">Methyltransferase</keyword>
<dbReference type="SUPFAM" id="SSF53335">
    <property type="entry name" value="S-adenosyl-L-methionine-dependent methyltransferases"/>
    <property type="match status" value="1"/>
</dbReference>
<dbReference type="OrthoDB" id="16816at2759"/>
<dbReference type="PANTHER" id="PTHR13090:SF1">
    <property type="entry name" value="ARGININE-HYDROXYLASE NDUFAF5, MITOCHONDRIAL"/>
    <property type="match status" value="1"/>
</dbReference>
<evidence type="ECO:0000256" key="3">
    <source>
        <dbReference type="ARBA" id="ARBA00040937"/>
    </source>
</evidence>
<dbReference type="InterPro" id="IPR013216">
    <property type="entry name" value="Methyltransf_11"/>
</dbReference>
<dbReference type="Proteomes" id="UP000789390">
    <property type="component" value="Unassembled WGS sequence"/>
</dbReference>
<accession>A0A8J2R994</accession>
<evidence type="ECO:0000256" key="4">
    <source>
        <dbReference type="ARBA" id="ARBA00041833"/>
    </source>
</evidence>
<dbReference type="Gene3D" id="3.40.50.150">
    <property type="entry name" value="Vaccinia Virus protein VP39"/>
    <property type="match status" value="1"/>
</dbReference>
<gene>
    <name evidence="7" type="ORF">DGAL_LOCUS18</name>
</gene>
<protein>
    <recommendedName>
        <fullName evidence="3">Arginine-hydroxylase NDUFAF5, mitochondrial</fullName>
    </recommendedName>
    <alternativeName>
        <fullName evidence="4">NADH dehydrogenase [ubiquinone] 1 alpha subcomplex assembly factor 5</fullName>
    </alternativeName>
    <alternativeName>
        <fullName evidence="5">Putative methyltransferase NDUFAF5</fullName>
    </alternativeName>
</protein>
<dbReference type="AlphaFoldDB" id="A0A8J2R994"/>
<dbReference type="Pfam" id="PF08241">
    <property type="entry name" value="Methyltransf_11"/>
    <property type="match status" value="1"/>
</dbReference>
<evidence type="ECO:0000313" key="7">
    <source>
        <dbReference type="EMBL" id="CAH0097971.1"/>
    </source>
</evidence>
<dbReference type="CDD" id="cd02440">
    <property type="entry name" value="AdoMet_MTases"/>
    <property type="match status" value="1"/>
</dbReference>
<dbReference type="GO" id="GO:0008757">
    <property type="term" value="F:S-adenosylmethionine-dependent methyltransferase activity"/>
    <property type="evidence" value="ECO:0007669"/>
    <property type="project" value="InterPro"/>
</dbReference>
<dbReference type="EMBL" id="CAKKLH010000001">
    <property type="protein sequence ID" value="CAH0097971.1"/>
    <property type="molecule type" value="Genomic_DNA"/>
</dbReference>
<evidence type="ECO:0000256" key="2">
    <source>
        <dbReference type="ARBA" id="ARBA00022679"/>
    </source>
</evidence>
<reference evidence="7" key="1">
    <citation type="submission" date="2021-11" db="EMBL/GenBank/DDBJ databases">
        <authorList>
            <person name="Schell T."/>
        </authorList>
    </citation>
    <scope>NUCLEOTIDE SEQUENCE</scope>
    <source>
        <strain evidence="7">M5</strain>
    </source>
</reference>
<feature type="domain" description="Methyltransferase type 11" evidence="6">
    <location>
        <begin position="62"/>
        <end position="156"/>
    </location>
</feature>
<dbReference type="GO" id="GO:0032981">
    <property type="term" value="P:mitochondrial respiratory chain complex I assembly"/>
    <property type="evidence" value="ECO:0007669"/>
    <property type="project" value="TreeGrafter"/>
</dbReference>
<organism evidence="7 8">
    <name type="scientific">Daphnia galeata</name>
    <dbReference type="NCBI Taxonomy" id="27404"/>
    <lineage>
        <taxon>Eukaryota</taxon>
        <taxon>Metazoa</taxon>
        <taxon>Ecdysozoa</taxon>
        <taxon>Arthropoda</taxon>
        <taxon>Crustacea</taxon>
        <taxon>Branchiopoda</taxon>
        <taxon>Diplostraca</taxon>
        <taxon>Cladocera</taxon>
        <taxon>Anomopoda</taxon>
        <taxon>Daphniidae</taxon>
        <taxon>Daphnia</taxon>
    </lineage>
</organism>
<dbReference type="PANTHER" id="PTHR13090">
    <property type="entry name" value="ARGININE-HYDROXYLASE NDUFAF5, MITOCHONDRIAL"/>
    <property type="match status" value="1"/>
</dbReference>
<dbReference type="InterPro" id="IPR029063">
    <property type="entry name" value="SAM-dependent_MTases_sf"/>
</dbReference>
<name>A0A8J2R994_9CRUS</name>
<keyword evidence="8" id="KW-1185">Reference proteome</keyword>
<dbReference type="GO" id="GO:0032259">
    <property type="term" value="P:methylation"/>
    <property type="evidence" value="ECO:0007669"/>
    <property type="project" value="UniProtKB-KW"/>
</dbReference>
<evidence type="ECO:0000259" key="6">
    <source>
        <dbReference type="Pfam" id="PF08241"/>
    </source>
</evidence>
<sequence>MSQQAKSNSNTMNIFDRLAKKLQRDRTAKNEDYLQFNYIKDEVGNRLSDRVYDINRKFKVGLDLGCGYGHVSRHLTKDAVEELVMCDHSALVLKKASIPEDTTINCRKMVVDEEALPFEPGSFDLIMSSLSLHWVNQLPSTFSQIMKCLRPDGVFIAALFGGDTLYELRGSLQLGETEREGGFAAHISPFAAIRDIGGLLNAAGFTMLTIDTDEIRVGYPSMFELMEDLKGMGENNASWIRKLHLHRDTMFAASAIYKELYGNEDGSIPATFQIIYMIGWKPDPSQPKPLERGTGEISIKDLYRLDEVVKDATENLVKKTAKEVTHAFEDDDGKRR</sequence>
<evidence type="ECO:0000313" key="8">
    <source>
        <dbReference type="Proteomes" id="UP000789390"/>
    </source>
</evidence>
<proteinExistence type="predicted"/>